<dbReference type="GO" id="GO:0000398">
    <property type="term" value="P:mRNA splicing, via spliceosome"/>
    <property type="evidence" value="ECO:0007669"/>
    <property type="project" value="TreeGrafter"/>
</dbReference>
<dbReference type="Proteomes" id="UP001345219">
    <property type="component" value="Chromosome 12"/>
</dbReference>
<name>A0AAN7GL95_9MYRT</name>
<sequence length="435" mass="49098">MCSSLPGSLLPLPSNSLQSNAGIIEVMSSDTGKDNASVVDSSITEGRHDMGTVDNPESTSKKRNEGCYPTRSEEPRSFHDKLGDSAKNENQNLYNARYFIIKSLNYQNIQLSVERGIWATQVMNEPILEEAFNNSAKVILIFSVNMSGFFQGYAQMISSIGWRRDNVWSQGNGRSNPWGRSFKVKWLCLNELPFQKTLHLRNPLNNNRPVKISRDCQELPQDVGETLCELLDGNIDANGQTIRSFVDSTCSSQDEDYNGLLAYMQWPSAPMPYPSTLYQQQPEAGRFDFHYQGSAGILPPENLLAISNASKMGKSKKSCDLPALIVDRETSSQYDIRSFSNDSPLASTLTEDEFLEMSYEEYLEAHGKSSRQPHHPVSVPFNLKVSHWMPKESPKTQKHNPKESPNNRKRDHELDLSYGPQHSRSHKRANHSCQR</sequence>
<comment type="function">
    <text evidence="1">Specifically recognizes and binds N6-methyladenosine (m6A)-containing RNAs, and regulates mRNA stability. M6A is a modification present at internal sites of mRNAs and some non-coding RNAs and plays a role in mRNA stability and processing.</text>
</comment>
<dbReference type="CDD" id="cd21134">
    <property type="entry name" value="YTH"/>
    <property type="match status" value="1"/>
</dbReference>
<dbReference type="GO" id="GO:1990247">
    <property type="term" value="F:N6-methyladenosine-containing RNA reader activity"/>
    <property type="evidence" value="ECO:0007669"/>
    <property type="project" value="UniProtKB-UniRule"/>
</dbReference>
<dbReference type="PROSITE" id="PS50882">
    <property type="entry name" value="YTH"/>
    <property type="match status" value="1"/>
</dbReference>
<keyword evidence="1" id="KW-0694">RNA-binding</keyword>
<dbReference type="GO" id="GO:0005654">
    <property type="term" value="C:nucleoplasm"/>
    <property type="evidence" value="ECO:0007669"/>
    <property type="project" value="TreeGrafter"/>
</dbReference>
<protein>
    <recommendedName>
        <fullName evidence="1">YTH domain-containing family protein</fullName>
    </recommendedName>
</protein>
<feature type="region of interest" description="Disordered" evidence="2">
    <location>
        <begin position="43"/>
        <end position="84"/>
    </location>
</feature>
<organism evidence="4 5">
    <name type="scientific">Trapa incisa</name>
    <dbReference type="NCBI Taxonomy" id="236973"/>
    <lineage>
        <taxon>Eukaryota</taxon>
        <taxon>Viridiplantae</taxon>
        <taxon>Streptophyta</taxon>
        <taxon>Embryophyta</taxon>
        <taxon>Tracheophyta</taxon>
        <taxon>Spermatophyta</taxon>
        <taxon>Magnoliopsida</taxon>
        <taxon>eudicotyledons</taxon>
        <taxon>Gunneridae</taxon>
        <taxon>Pentapetalae</taxon>
        <taxon>rosids</taxon>
        <taxon>malvids</taxon>
        <taxon>Myrtales</taxon>
        <taxon>Lythraceae</taxon>
        <taxon>Trapa</taxon>
    </lineage>
</organism>
<proteinExistence type="inferred from homology"/>
<dbReference type="PANTHER" id="PTHR12357">
    <property type="entry name" value="YTH YT521-B HOMOLOGY DOMAIN-CONTAINING"/>
    <property type="match status" value="1"/>
</dbReference>
<dbReference type="PANTHER" id="PTHR12357:SF3">
    <property type="entry name" value="YTH DOMAIN-CONTAINING PROTEIN 1"/>
    <property type="match status" value="1"/>
</dbReference>
<dbReference type="GO" id="GO:0048024">
    <property type="term" value="P:regulation of mRNA splicing, via spliceosome"/>
    <property type="evidence" value="ECO:0007669"/>
    <property type="project" value="TreeGrafter"/>
</dbReference>
<comment type="caution">
    <text evidence="4">The sequence shown here is derived from an EMBL/GenBank/DDBJ whole genome shotgun (WGS) entry which is preliminary data.</text>
</comment>
<evidence type="ECO:0000313" key="5">
    <source>
        <dbReference type="Proteomes" id="UP001345219"/>
    </source>
</evidence>
<dbReference type="EMBL" id="JAXIOK010000019">
    <property type="protein sequence ID" value="KAK4748580.1"/>
    <property type="molecule type" value="Genomic_DNA"/>
</dbReference>
<dbReference type="InterPro" id="IPR045168">
    <property type="entry name" value="YTH_prot"/>
</dbReference>
<evidence type="ECO:0000256" key="2">
    <source>
        <dbReference type="SAM" id="MobiDB-lite"/>
    </source>
</evidence>
<feature type="compositionally biased region" description="Basic and acidic residues" evidence="2">
    <location>
        <begin position="59"/>
        <end position="84"/>
    </location>
</feature>
<dbReference type="Pfam" id="PF04146">
    <property type="entry name" value="YTH"/>
    <property type="match status" value="1"/>
</dbReference>
<reference evidence="4 5" key="1">
    <citation type="journal article" date="2023" name="Hortic Res">
        <title>Pangenome of water caltrop reveals structural variations and asymmetric subgenome divergence after allopolyploidization.</title>
        <authorList>
            <person name="Zhang X."/>
            <person name="Chen Y."/>
            <person name="Wang L."/>
            <person name="Yuan Y."/>
            <person name="Fang M."/>
            <person name="Shi L."/>
            <person name="Lu R."/>
            <person name="Comes H.P."/>
            <person name="Ma Y."/>
            <person name="Chen Y."/>
            <person name="Huang G."/>
            <person name="Zhou Y."/>
            <person name="Zheng Z."/>
            <person name="Qiu Y."/>
        </authorList>
    </citation>
    <scope>NUCLEOTIDE SEQUENCE [LARGE SCALE GENOMIC DNA]</scope>
    <source>
        <tissue evidence="4">Roots</tissue>
    </source>
</reference>
<feature type="compositionally biased region" description="Basic residues" evidence="2">
    <location>
        <begin position="423"/>
        <end position="435"/>
    </location>
</feature>
<feature type="domain" description="YTH" evidence="3">
    <location>
        <begin position="96"/>
        <end position="231"/>
    </location>
</feature>
<keyword evidence="5" id="KW-1185">Reference proteome</keyword>
<gene>
    <name evidence="4" type="ORF">SAY87_015166</name>
</gene>
<evidence type="ECO:0000256" key="1">
    <source>
        <dbReference type="RuleBase" id="RU369095"/>
    </source>
</evidence>
<dbReference type="GO" id="GO:0003729">
    <property type="term" value="F:mRNA binding"/>
    <property type="evidence" value="ECO:0007669"/>
    <property type="project" value="UniProtKB-UniRule"/>
</dbReference>
<evidence type="ECO:0000259" key="3">
    <source>
        <dbReference type="PROSITE" id="PS50882"/>
    </source>
</evidence>
<comment type="similarity">
    <text evidence="1">Belongs to the YTHDF family.</text>
</comment>
<feature type="compositionally biased region" description="Basic and acidic residues" evidence="2">
    <location>
        <begin position="389"/>
        <end position="415"/>
    </location>
</feature>
<dbReference type="Gene3D" id="3.10.590.10">
    <property type="entry name" value="ph1033 like domains"/>
    <property type="match status" value="1"/>
</dbReference>
<feature type="region of interest" description="Disordered" evidence="2">
    <location>
        <begin position="389"/>
        <end position="435"/>
    </location>
</feature>
<dbReference type="AlphaFoldDB" id="A0AAN7GL95"/>
<dbReference type="InterPro" id="IPR007275">
    <property type="entry name" value="YTH_domain"/>
</dbReference>
<evidence type="ECO:0000313" key="4">
    <source>
        <dbReference type="EMBL" id="KAK4748580.1"/>
    </source>
</evidence>
<accession>A0AAN7GL95</accession>